<accession>W5TAL6</accession>
<evidence type="ECO:0008006" key="3">
    <source>
        <dbReference type="Google" id="ProtNLM"/>
    </source>
</evidence>
<dbReference type="STRING" id="1415166.NONO_c14440"/>
<dbReference type="Proteomes" id="UP000019150">
    <property type="component" value="Chromosome"/>
</dbReference>
<dbReference type="Pfam" id="PF10049">
    <property type="entry name" value="DUF2283"/>
    <property type="match status" value="1"/>
</dbReference>
<protein>
    <recommendedName>
        <fullName evidence="3">DUF2283 domain-containing protein</fullName>
    </recommendedName>
</protein>
<dbReference type="RefSeq" id="WP_025347765.1">
    <property type="nucleotide sequence ID" value="NZ_CP006850.1"/>
</dbReference>
<dbReference type="EMBL" id="CP006850">
    <property type="protein sequence ID" value="AHH16247.1"/>
    <property type="molecule type" value="Genomic_DNA"/>
</dbReference>
<dbReference type="KEGG" id="nno:NONO_c14440"/>
<dbReference type="OrthoDB" id="2911799at2"/>
<name>W5TAL6_9NOCA</name>
<gene>
    <name evidence="1" type="ORF">NONO_c14440</name>
</gene>
<dbReference type="HOGENOM" id="CLU_166740_3_0_11"/>
<reference evidence="1 2" key="1">
    <citation type="journal article" date="2014" name="Appl. Environ. Microbiol.">
        <title>Insights into the Microbial Degradation of Rubber and Gutta-Percha by Analysis of the Complete Genome of Nocardia nova SH22a.</title>
        <authorList>
            <person name="Luo Q."/>
            <person name="Hiessl S."/>
            <person name="Poehlein A."/>
            <person name="Daniel R."/>
            <person name="Steinbuchel A."/>
        </authorList>
    </citation>
    <scope>NUCLEOTIDE SEQUENCE [LARGE SCALE GENOMIC DNA]</scope>
    <source>
        <strain evidence="1">SH22a</strain>
    </source>
</reference>
<evidence type="ECO:0000313" key="1">
    <source>
        <dbReference type="EMBL" id="AHH16247.1"/>
    </source>
</evidence>
<keyword evidence="2" id="KW-1185">Reference proteome</keyword>
<sequence>MHVTYDPYADAAYLALKHPLGEGEAVRQQVVPLRGADMVLDFDDKDVLLGIEIIGAGAVLPDALLRAALSPGR</sequence>
<dbReference type="AlphaFoldDB" id="W5TAL6"/>
<proteinExistence type="predicted"/>
<evidence type="ECO:0000313" key="2">
    <source>
        <dbReference type="Proteomes" id="UP000019150"/>
    </source>
</evidence>
<dbReference type="InterPro" id="IPR019270">
    <property type="entry name" value="DUF2283"/>
</dbReference>
<dbReference type="PATRIC" id="fig|1415166.3.peg.1471"/>
<organism evidence="1 2">
    <name type="scientific">Nocardia nova SH22a</name>
    <dbReference type="NCBI Taxonomy" id="1415166"/>
    <lineage>
        <taxon>Bacteria</taxon>
        <taxon>Bacillati</taxon>
        <taxon>Actinomycetota</taxon>
        <taxon>Actinomycetes</taxon>
        <taxon>Mycobacteriales</taxon>
        <taxon>Nocardiaceae</taxon>
        <taxon>Nocardia</taxon>
    </lineage>
</organism>